<proteinExistence type="predicted"/>
<dbReference type="Proteomes" id="UP000234681">
    <property type="component" value="Chromosome 14"/>
</dbReference>
<name>A6K5W4_RAT</name>
<protein>
    <submittedName>
        <fullName evidence="1">RCG37956</fullName>
    </submittedName>
</protein>
<dbReference type="EMBL" id="CH474022">
    <property type="protein sequence ID" value="EDL99534.1"/>
    <property type="molecule type" value="Genomic_DNA"/>
</dbReference>
<organism evidence="1 2">
    <name type="scientific">Rattus norvegicus</name>
    <name type="common">Rat</name>
    <dbReference type="NCBI Taxonomy" id="10116"/>
    <lineage>
        <taxon>Eukaryota</taxon>
        <taxon>Metazoa</taxon>
        <taxon>Chordata</taxon>
        <taxon>Craniata</taxon>
        <taxon>Vertebrata</taxon>
        <taxon>Euteleostomi</taxon>
        <taxon>Mammalia</taxon>
        <taxon>Eutheria</taxon>
        <taxon>Euarchontoglires</taxon>
        <taxon>Glires</taxon>
        <taxon>Rodentia</taxon>
        <taxon>Myomorpha</taxon>
        <taxon>Muroidea</taxon>
        <taxon>Muridae</taxon>
        <taxon>Murinae</taxon>
        <taxon>Rattus</taxon>
    </lineage>
</organism>
<gene>
    <name evidence="1" type="ORF">rCG_37956</name>
</gene>
<sequence length="83" mass="9640">MWVGVGEHQCRLHSEGSFWKFQDAMILRMPDVNTEGLQSSASSEYRLSSWNITLLFNCLSYFPSNFRASCFPTHSTFVEKFFC</sequence>
<dbReference type="AlphaFoldDB" id="A6K5W4"/>
<evidence type="ECO:0000313" key="1">
    <source>
        <dbReference type="EMBL" id="EDL99534.1"/>
    </source>
</evidence>
<reference evidence="2" key="1">
    <citation type="submission" date="2005-09" db="EMBL/GenBank/DDBJ databases">
        <authorList>
            <person name="Mural R.J."/>
            <person name="Li P.W."/>
            <person name="Adams M.D."/>
            <person name="Amanatides P.G."/>
            <person name="Baden-Tillson H."/>
            <person name="Barnstead M."/>
            <person name="Chin S.H."/>
            <person name="Dew I."/>
            <person name="Evans C.A."/>
            <person name="Ferriera S."/>
            <person name="Flanigan M."/>
            <person name="Fosler C."/>
            <person name="Glodek A."/>
            <person name="Gu Z."/>
            <person name="Holt R.A."/>
            <person name="Jennings D."/>
            <person name="Kraft C.L."/>
            <person name="Lu F."/>
            <person name="Nguyen T."/>
            <person name="Nusskern D.R."/>
            <person name="Pfannkoch C.M."/>
            <person name="Sitter C."/>
            <person name="Sutton G.G."/>
            <person name="Venter J.C."/>
            <person name="Wang Z."/>
            <person name="Woodage T."/>
            <person name="Zheng X.H."/>
            <person name="Zhong F."/>
        </authorList>
    </citation>
    <scope>NUCLEOTIDE SEQUENCE [LARGE SCALE GENOMIC DNA]</scope>
    <source>
        <strain>BN</strain>
        <strain evidence="2">Sprague-Dawley</strain>
    </source>
</reference>
<accession>A6K5W4</accession>
<evidence type="ECO:0000313" key="2">
    <source>
        <dbReference type="Proteomes" id="UP000234681"/>
    </source>
</evidence>